<evidence type="ECO:0000256" key="10">
    <source>
        <dbReference type="ARBA" id="ARBA00023011"/>
    </source>
</evidence>
<dbReference type="EC" id="1.3.1.70" evidence="3"/>
<keyword evidence="4" id="KW-0444">Lipid biosynthesis</keyword>
<keyword evidence="6" id="KW-0521">NADP</keyword>
<keyword evidence="23" id="KW-1185">Reference proteome</keyword>
<keyword evidence="8 21" id="KW-1133">Transmembrane helix</keyword>
<gene>
    <name evidence="22" type="ORF">BDZ90DRAFT_231001</name>
</gene>
<feature type="transmembrane region" description="Helical" evidence="21">
    <location>
        <begin position="170"/>
        <end position="187"/>
    </location>
</feature>
<feature type="transmembrane region" description="Helical" evidence="21">
    <location>
        <begin position="364"/>
        <end position="382"/>
    </location>
</feature>
<evidence type="ECO:0000256" key="15">
    <source>
        <dbReference type="ARBA" id="ARBA00052254"/>
    </source>
</evidence>
<keyword evidence="11" id="KW-0443">Lipid metabolism</keyword>
<dbReference type="Proteomes" id="UP000245884">
    <property type="component" value="Unassembled WGS sequence"/>
</dbReference>
<feature type="transmembrane region" description="Helical" evidence="21">
    <location>
        <begin position="238"/>
        <end position="257"/>
    </location>
</feature>
<evidence type="ECO:0000256" key="20">
    <source>
        <dbReference type="SAM" id="MobiDB-lite"/>
    </source>
</evidence>
<feature type="transmembrane region" description="Helical" evidence="21">
    <location>
        <begin position="208"/>
        <end position="226"/>
    </location>
</feature>
<feature type="compositionally biased region" description="Low complexity" evidence="20">
    <location>
        <begin position="38"/>
        <end position="69"/>
    </location>
</feature>
<evidence type="ECO:0000256" key="16">
    <source>
        <dbReference type="ARBA" id="ARBA00060638"/>
    </source>
</evidence>
<dbReference type="InterPro" id="IPR018083">
    <property type="entry name" value="Sterol_reductase_CS"/>
</dbReference>
<keyword evidence="7" id="KW-0752">Steroid biosynthesis</keyword>
<dbReference type="Gene3D" id="1.20.120.1630">
    <property type="match status" value="1"/>
</dbReference>
<evidence type="ECO:0000256" key="17">
    <source>
        <dbReference type="ARBA" id="ARBA00074394"/>
    </source>
</evidence>
<dbReference type="RefSeq" id="XP_025363610.1">
    <property type="nucleotide sequence ID" value="XM_025505682.1"/>
</dbReference>
<evidence type="ECO:0000256" key="21">
    <source>
        <dbReference type="SAM" id="Phobius"/>
    </source>
</evidence>
<dbReference type="EMBL" id="KZ819664">
    <property type="protein sequence ID" value="PWN28998.1"/>
    <property type="molecule type" value="Genomic_DNA"/>
</dbReference>
<sequence>MVSTRASSRTPSRTPSRKRSSKSLKDAGSPSSPKNNGAASPSPSKSTPRSASKTSAAAAASNSTSASPATPTPAPKQRRQTRAMSKETMLTKGTFPAGDPKVLAPKSEHYEFMGPPGAFFISTTVPFFSYALYYFCNEQVGCAVPPKNVSAIMSLMGQGIKDSFFDGQAWIIYFGWYAFCVLAWALLPAPEVEGTELRTGGKLKYQLNALRTLVLAFALVAALILTQGPQAFTFLYDHWVGLVTVSLVNSVVQAIYVHARSFGAGRLLAKGGNTGNLMYDWFIGRELNPRIGKFDIKYFNELRPGLILWCLLDISCACHQYVRLHGKVTDSMLLVNAFHILYVVDSLWNEAAILTTMDITTDGFGFMLSVGDLTWVPFVYSLQARYLAFHPVKLGLIASLAIFAFNGLGYYIFRVSNGEKNDFRNGNNSKKLKYMTTSSGRRLITSGWWGRSRHPNYMGDLIMGLAWSLPCGFETPLVYMYVVYFLVLLVHRQLRDDEACHEKYGKDWERYCKLVPYRIFPYIY</sequence>
<protein>
    <recommendedName>
        <fullName evidence="17">Delta(14)-sterol reductase ERG24</fullName>
        <ecNumber evidence="3">1.3.1.70</ecNumber>
    </recommendedName>
    <alternativeName>
        <fullName evidence="19">C-14 sterol reductase ERG24</fullName>
    </alternativeName>
    <alternativeName>
        <fullName evidence="18">Sterol C14-reductase ERG24</fullName>
    </alternativeName>
</protein>
<feature type="transmembrane region" description="Helical" evidence="21">
    <location>
        <begin position="328"/>
        <end position="344"/>
    </location>
</feature>
<feature type="region of interest" description="Disordered" evidence="20">
    <location>
        <begin position="1"/>
        <end position="98"/>
    </location>
</feature>
<evidence type="ECO:0000256" key="12">
    <source>
        <dbReference type="ARBA" id="ARBA00023136"/>
    </source>
</evidence>
<keyword evidence="14" id="KW-0753">Steroid metabolism</keyword>
<dbReference type="PANTHER" id="PTHR21257">
    <property type="entry name" value="DELTA(14)-STEROL REDUCTASE"/>
    <property type="match status" value="1"/>
</dbReference>
<evidence type="ECO:0000313" key="23">
    <source>
        <dbReference type="Proteomes" id="UP000245884"/>
    </source>
</evidence>
<dbReference type="GO" id="GO:0006696">
    <property type="term" value="P:ergosterol biosynthetic process"/>
    <property type="evidence" value="ECO:0007669"/>
    <property type="project" value="TreeGrafter"/>
</dbReference>
<dbReference type="OrthoDB" id="10262235at2759"/>
<feature type="transmembrane region" description="Helical" evidence="21">
    <location>
        <begin position="394"/>
        <end position="413"/>
    </location>
</feature>
<comment type="pathway">
    <text evidence="16">Steroid biosynthesis; zymosterol biosynthesis; zymosterol from lanosterol: step 2/6.</text>
</comment>
<evidence type="ECO:0000256" key="6">
    <source>
        <dbReference type="ARBA" id="ARBA00022857"/>
    </source>
</evidence>
<comment type="subcellular location">
    <subcellularLocation>
        <location evidence="1">Membrane</location>
        <topology evidence="1">Multi-pass membrane protein</topology>
    </subcellularLocation>
</comment>
<evidence type="ECO:0000256" key="19">
    <source>
        <dbReference type="ARBA" id="ARBA00083315"/>
    </source>
</evidence>
<reference evidence="22 23" key="1">
    <citation type="journal article" date="2018" name="Mol. Biol. Evol.">
        <title>Broad Genomic Sampling Reveals a Smut Pathogenic Ancestry of the Fungal Clade Ustilaginomycotina.</title>
        <authorList>
            <person name="Kijpornyongpan T."/>
            <person name="Mondo S.J."/>
            <person name="Barry K."/>
            <person name="Sandor L."/>
            <person name="Lee J."/>
            <person name="Lipzen A."/>
            <person name="Pangilinan J."/>
            <person name="LaButti K."/>
            <person name="Hainaut M."/>
            <person name="Henrissat B."/>
            <person name="Grigoriev I.V."/>
            <person name="Spatafora J.W."/>
            <person name="Aime M.C."/>
        </authorList>
    </citation>
    <scope>NUCLEOTIDE SEQUENCE [LARGE SCALE GENOMIC DNA]</scope>
    <source>
        <strain evidence="22 23">MCA 5214</strain>
    </source>
</reference>
<dbReference type="PROSITE" id="PS01018">
    <property type="entry name" value="STEROL_REDUCT_2"/>
    <property type="match status" value="1"/>
</dbReference>
<dbReference type="GO" id="GO:0050613">
    <property type="term" value="F:Delta14-sterol reductase activity"/>
    <property type="evidence" value="ECO:0007669"/>
    <property type="project" value="UniProtKB-EC"/>
</dbReference>
<organism evidence="22 23">
    <name type="scientific">Jaminaea rosea</name>
    <dbReference type="NCBI Taxonomy" id="1569628"/>
    <lineage>
        <taxon>Eukaryota</taxon>
        <taxon>Fungi</taxon>
        <taxon>Dikarya</taxon>
        <taxon>Basidiomycota</taxon>
        <taxon>Ustilaginomycotina</taxon>
        <taxon>Exobasidiomycetes</taxon>
        <taxon>Microstromatales</taxon>
        <taxon>Microstromatales incertae sedis</taxon>
        <taxon>Jaminaea</taxon>
    </lineage>
</organism>
<evidence type="ECO:0000256" key="8">
    <source>
        <dbReference type="ARBA" id="ARBA00022989"/>
    </source>
</evidence>
<evidence type="ECO:0000256" key="5">
    <source>
        <dbReference type="ARBA" id="ARBA00022692"/>
    </source>
</evidence>
<evidence type="ECO:0000256" key="2">
    <source>
        <dbReference type="ARBA" id="ARBA00005402"/>
    </source>
</evidence>
<comment type="similarity">
    <text evidence="2">Belongs to the ERG4/ERG24 family.</text>
</comment>
<keyword evidence="13" id="KW-1207">Sterol metabolism</keyword>
<evidence type="ECO:0000256" key="1">
    <source>
        <dbReference type="ARBA" id="ARBA00004141"/>
    </source>
</evidence>
<dbReference type="FunFam" id="1.20.120.1630:FF:000009">
    <property type="entry name" value="C-14 sterol reductase"/>
    <property type="match status" value="1"/>
</dbReference>
<dbReference type="PANTHER" id="PTHR21257:SF52">
    <property type="entry name" value="DELTA(14)-STEROL REDUCTASE TM7SF2"/>
    <property type="match status" value="1"/>
</dbReference>
<dbReference type="GO" id="GO:0005789">
    <property type="term" value="C:endoplasmic reticulum membrane"/>
    <property type="evidence" value="ECO:0007669"/>
    <property type="project" value="TreeGrafter"/>
</dbReference>
<dbReference type="GeneID" id="37027505"/>
<evidence type="ECO:0000256" key="11">
    <source>
        <dbReference type="ARBA" id="ARBA00023098"/>
    </source>
</evidence>
<keyword evidence="12 21" id="KW-0472">Membrane</keyword>
<evidence type="ECO:0000256" key="14">
    <source>
        <dbReference type="ARBA" id="ARBA00023221"/>
    </source>
</evidence>
<keyword evidence="10" id="KW-0756">Sterol biosynthesis</keyword>
<dbReference type="InterPro" id="IPR001171">
    <property type="entry name" value="ERG24_DHCR-like"/>
</dbReference>
<keyword evidence="5 21" id="KW-0812">Transmembrane</keyword>
<evidence type="ECO:0000256" key="9">
    <source>
        <dbReference type="ARBA" id="ARBA00023002"/>
    </source>
</evidence>
<feature type="compositionally biased region" description="Low complexity" evidence="20">
    <location>
        <begin position="1"/>
        <end position="14"/>
    </location>
</feature>
<evidence type="ECO:0000313" key="22">
    <source>
        <dbReference type="EMBL" id="PWN28998.1"/>
    </source>
</evidence>
<dbReference type="STRING" id="1569628.A0A316UW21"/>
<dbReference type="PROSITE" id="PS01017">
    <property type="entry name" value="STEROL_REDUCT_1"/>
    <property type="match status" value="1"/>
</dbReference>
<dbReference type="Pfam" id="PF01222">
    <property type="entry name" value="ERG4_ERG24"/>
    <property type="match status" value="1"/>
</dbReference>
<dbReference type="AlphaFoldDB" id="A0A316UW21"/>
<proteinExistence type="inferred from homology"/>
<accession>A0A316UW21</accession>
<evidence type="ECO:0000256" key="18">
    <source>
        <dbReference type="ARBA" id="ARBA00077841"/>
    </source>
</evidence>
<feature type="transmembrane region" description="Helical" evidence="21">
    <location>
        <begin position="461"/>
        <end position="487"/>
    </location>
</feature>
<evidence type="ECO:0000256" key="4">
    <source>
        <dbReference type="ARBA" id="ARBA00022516"/>
    </source>
</evidence>
<comment type="catalytic activity">
    <reaction evidence="15">
        <text>4,4-dimethyl-5alpha-cholesta-8,24-dien-3beta-ol + NADP(+) = 4,4-dimethyl-5alpha-cholesta-8,14,24-trien-3beta-ol + NADPH + H(+)</text>
        <dbReference type="Rhea" id="RHEA:18561"/>
        <dbReference type="ChEBI" id="CHEBI:15378"/>
        <dbReference type="ChEBI" id="CHEBI:17813"/>
        <dbReference type="ChEBI" id="CHEBI:18364"/>
        <dbReference type="ChEBI" id="CHEBI:57783"/>
        <dbReference type="ChEBI" id="CHEBI:58349"/>
        <dbReference type="EC" id="1.3.1.70"/>
    </reaction>
    <physiologicalReaction direction="right-to-left" evidence="15">
        <dbReference type="Rhea" id="RHEA:18563"/>
    </physiologicalReaction>
</comment>
<name>A0A316UW21_9BASI</name>
<evidence type="ECO:0000256" key="3">
    <source>
        <dbReference type="ARBA" id="ARBA00012413"/>
    </source>
</evidence>
<evidence type="ECO:0000256" key="13">
    <source>
        <dbReference type="ARBA" id="ARBA00023166"/>
    </source>
</evidence>
<evidence type="ECO:0000256" key="7">
    <source>
        <dbReference type="ARBA" id="ARBA00022955"/>
    </source>
</evidence>
<keyword evidence="9" id="KW-0560">Oxidoreductase</keyword>